<gene>
    <name evidence="7" type="ORF">D9757_001554</name>
</gene>
<dbReference type="GO" id="GO:0016491">
    <property type="term" value="F:oxidoreductase activity"/>
    <property type="evidence" value="ECO:0007669"/>
    <property type="project" value="UniProtKB-KW"/>
</dbReference>
<comment type="cofactor">
    <cofactor evidence="1">
        <name>FAD</name>
        <dbReference type="ChEBI" id="CHEBI:57692"/>
    </cofactor>
</comment>
<evidence type="ECO:0000313" key="7">
    <source>
        <dbReference type="EMBL" id="KAF5392337.1"/>
    </source>
</evidence>
<keyword evidence="8" id="KW-1185">Reference proteome</keyword>
<proteinExistence type="inferred from homology"/>
<dbReference type="PANTHER" id="PTHR43098">
    <property type="entry name" value="L-ORNITHINE N(5)-MONOOXYGENASE-RELATED"/>
    <property type="match status" value="1"/>
</dbReference>
<dbReference type="InterPro" id="IPR050775">
    <property type="entry name" value="FAD-binding_Monooxygenases"/>
</dbReference>
<dbReference type="Proteomes" id="UP000518752">
    <property type="component" value="Unassembled WGS sequence"/>
</dbReference>
<dbReference type="PANTHER" id="PTHR43098:SF2">
    <property type="entry name" value="FAD-BINDING MONOOXYGENASE AUSB-RELATED"/>
    <property type="match status" value="1"/>
</dbReference>
<evidence type="ECO:0000256" key="5">
    <source>
        <dbReference type="ARBA" id="ARBA00022857"/>
    </source>
</evidence>
<keyword evidence="3" id="KW-0285">Flavoprotein</keyword>
<evidence type="ECO:0000256" key="4">
    <source>
        <dbReference type="ARBA" id="ARBA00022827"/>
    </source>
</evidence>
<dbReference type="InterPro" id="IPR036188">
    <property type="entry name" value="FAD/NAD-bd_sf"/>
</dbReference>
<dbReference type="AlphaFoldDB" id="A0A8H5HZB6"/>
<reference evidence="7 8" key="1">
    <citation type="journal article" date="2020" name="ISME J.">
        <title>Uncovering the hidden diversity of litter-decomposition mechanisms in mushroom-forming fungi.</title>
        <authorList>
            <person name="Floudas D."/>
            <person name="Bentzer J."/>
            <person name="Ahren D."/>
            <person name="Johansson T."/>
            <person name="Persson P."/>
            <person name="Tunlid A."/>
        </authorList>
    </citation>
    <scope>NUCLEOTIDE SEQUENCE [LARGE SCALE GENOMIC DNA]</scope>
    <source>
        <strain evidence="7 8">CBS 406.79</strain>
    </source>
</reference>
<keyword evidence="4" id="KW-0274">FAD</keyword>
<organism evidence="7 8">
    <name type="scientific">Collybiopsis confluens</name>
    <dbReference type="NCBI Taxonomy" id="2823264"/>
    <lineage>
        <taxon>Eukaryota</taxon>
        <taxon>Fungi</taxon>
        <taxon>Dikarya</taxon>
        <taxon>Basidiomycota</taxon>
        <taxon>Agaricomycotina</taxon>
        <taxon>Agaricomycetes</taxon>
        <taxon>Agaricomycetidae</taxon>
        <taxon>Agaricales</taxon>
        <taxon>Marasmiineae</taxon>
        <taxon>Omphalotaceae</taxon>
        <taxon>Collybiopsis</taxon>
    </lineage>
</organism>
<evidence type="ECO:0000256" key="2">
    <source>
        <dbReference type="ARBA" id="ARBA00010139"/>
    </source>
</evidence>
<protein>
    <submittedName>
        <fullName evidence="7">Uncharacterized protein</fullName>
    </submittedName>
</protein>
<dbReference type="OrthoDB" id="66881at2759"/>
<comment type="caution">
    <text evidence="7">The sequence shown here is derived from an EMBL/GenBank/DDBJ whole genome shotgun (WGS) entry which is preliminary data.</text>
</comment>
<comment type="similarity">
    <text evidence="2">Belongs to the FAD-binding monooxygenase family.</text>
</comment>
<sequence length="678" mass="75889">MLAAVNSRLLIPGTTILPVYNTYHADVALFDNPTQSTMSEGLTDANGINVFEKYQIEREKRLHNGGLAQYMTFEELPTNFRDFQADPWMDSRAVTDPFQTLLNLTSKTGQSTKDSAEPTRSPKTKILIQGCGFGGLLAGIHLVETGTFKPEDIVFVDNGCGWGGTWYWNRFPGLMCDIESYIYLPLLEETGYIPKHKYSYGQEIREYCELMAKKWGLFDRALWRTTLYSLNERDTEADWGVRAQFVYAGTSLLPGPKLPRIPNLADFSGEAFHPARWNYYITGGSQSDPSLTKLKGKSVGIIGTGATAVQVVPELAKWADHLYVFQRTPSQVDTRGQRETDMEWFKSNVGNTKGWQRLRIENFCMNMMNKQPRPSVNLVDDEWTNMSTYRALTGGYDNVTPDNIGAYLKQLHTEDLPRSERIRARVSEIVKDSRTAESLKSWYPGWCKRPTFHDDYLPTFNRPNVTLVDTDGKGVDCMTSKGPVVAGVEYPVDVLIIASGFLGVTADTVASRAGIDVTGRDGRSYDKKVEEKGTTTLYGSITRDFPNLFFPGPLQGGVSANYTFLLDQMARNTAYMMSKAVERAEKEGGNLDRVTLEPFSEAEEAWSMLIVQGAIKMSAFIGCTPSYLSAEGEIEKQITMDPMKGARSAVWGKGVIDYVEVIDQWKDKGNLEGLDVQF</sequence>
<dbReference type="SUPFAM" id="SSF51905">
    <property type="entry name" value="FAD/NAD(P)-binding domain"/>
    <property type="match status" value="3"/>
</dbReference>
<keyword evidence="6" id="KW-0560">Oxidoreductase</keyword>
<evidence type="ECO:0000313" key="8">
    <source>
        <dbReference type="Proteomes" id="UP000518752"/>
    </source>
</evidence>
<dbReference type="Gene3D" id="3.50.50.60">
    <property type="entry name" value="FAD/NAD(P)-binding domain"/>
    <property type="match status" value="3"/>
</dbReference>
<evidence type="ECO:0000256" key="6">
    <source>
        <dbReference type="ARBA" id="ARBA00023002"/>
    </source>
</evidence>
<keyword evidence="5" id="KW-0521">NADP</keyword>
<evidence type="ECO:0000256" key="3">
    <source>
        <dbReference type="ARBA" id="ARBA00022630"/>
    </source>
</evidence>
<name>A0A8H5HZB6_9AGAR</name>
<dbReference type="EMBL" id="JAACJN010000006">
    <property type="protein sequence ID" value="KAF5392337.1"/>
    <property type="molecule type" value="Genomic_DNA"/>
</dbReference>
<evidence type="ECO:0000256" key="1">
    <source>
        <dbReference type="ARBA" id="ARBA00001974"/>
    </source>
</evidence>
<accession>A0A8H5HZB6</accession>